<dbReference type="SUPFAM" id="SSF55729">
    <property type="entry name" value="Acyl-CoA N-acyltransferases (Nat)"/>
    <property type="match status" value="1"/>
</dbReference>
<dbReference type="PANTHER" id="PTHR10545">
    <property type="entry name" value="DIAMINE N-ACETYLTRANSFERASE"/>
    <property type="match status" value="1"/>
</dbReference>
<dbReference type="CDD" id="cd04301">
    <property type="entry name" value="NAT_SF"/>
    <property type="match status" value="1"/>
</dbReference>
<organism evidence="4 5">
    <name type="scientific">Pseudomonas zhanjiangensis</name>
    <dbReference type="NCBI Taxonomy" id="3239015"/>
    <lineage>
        <taxon>Bacteria</taxon>
        <taxon>Pseudomonadati</taxon>
        <taxon>Pseudomonadota</taxon>
        <taxon>Gammaproteobacteria</taxon>
        <taxon>Pseudomonadales</taxon>
        <taxon>Pseudomonadaceae</taxon>
        <taxon>Pseudomonas</taxon>
    </lineage>
</organism>
<dbReference type="InterPro" id="IPR016181">
    <property type="entry name" value="Acyl_CoA_acyltransferase"/>
</dbReference>
<dbReference type="Gene3D" id="3.40.630.30">
    <property type="match status" value="1"/>
</dbReference>
<sequence length="158" mass="17654">MIIQKAQVENCAEIYQLISLKAEFDRSTGGFIGEISTSAETIKSTLFGTLPYAHALIAKEQHLTLGLALYHFKYSSFSGKPSIWLDDLFVIESSRSKDIGAGLMSHLQLDAKDHDCSHISWTASPNNERGMKFYNNLGASIERMEGKRPFYRLGVVYA</sequence>
<dbReference type="Proteomes" id="UP001560296">
    <property type="component" value="Unassembled WGS sequence"/>
</dbReference>
<comment type="caution">
    <text evidence="4">The sequence shown here is derived from an EMBL/GenBank/DDBJ whole genome shotgun (WGS) entry which is preliminary data.</text>
</comment>
<evidence type="ECO:0000313" key="5">
    <source>
        <dbReference type="Proteomes" id="UP001560296"/>
    </source>
</evidence>
<gene>
    <name evidence="4" type="ORF">AB5S05_21270</name>
</gene>
<evidence type="ECO:0000259" key="3">
    <source>
        <dbReference type="PROSITE" id="PS51186"/>
    </source>
</evidence>
<name>A0ABV3YZ24_9PSED</name>
<protein>
    <submittedName>
        <fullName evidence="4">GNAT family N-acetyltransferase</fullName>
        <ecNumber evidence="4">2.3.1.-</ecNumber>
    </submittedName>
</protein>
<proteinExistence type="predicted"/>
<keyword evidence="2 4" id="KW-0012">Acyltransferase</keyword>
<keyword evidence="5" id="KW-1185">Reference proteome</keyword>
<dbReference type="GO" id="GO:0016746">
    <property type="term" value="F:acyltransferase activity"/>
    <property type="evidence" value="ECO:0007669"/>
    <property type="project" value="UniProtKB-KW"/>
</dbReference>
<dbReference type="PANTHER" id="PTHR10545:SF29">
    <property type="entry name" value="GH14572P-RELATED"/>
    <property type="match status" value="1"/>
</dbReference>
<dbReference type="InterPro" id="IPR000182">
    <property type="entry name" value="GNAT_dom"/>
</dbReference>
<keyword evidence="1 4" id="KW-0808">Transferase</keyword>
<dbReference type="InterPro" id="IPR051016">
    <property type="entry name" value="Diverse_Substrate_AcTransf"/>
</dbReference>
<dbReference type="EMBL" id="JBFTEG010000031">
    <property type="protein sequence ID" value="MEX6504581.1"/>
    <property type="molecule type" value="Genomic_DNA"/>
</dbReference>
<dbReference type="Pfam" id="PF00583">
    <property type="entry name" value="Acetyltransf_1"/>
    <property type="match status" value="1"/>
</dbReference>
<dbReference type="RefSeq" id="WP_369289512.1">
    <property type="nucleotide sequence ID" value="NZ_JBFTEG010000031.1"/>
</dbReference>
<evidence type="ECO:0000256" key="1">
    <source>
        <dbReference type="ARBA" id="ARBA00022679"/>
    </source>
</evidence>
<accession>A0ABV3YZ24</accession>
<dbReference type="EC" id="2.3.1.-" evidence="4"/>
<evidence type="ECO:0000256" key="2">
    <source>
        <dbReference type="ARBA" id="ARBA00023315"/>
    </source>
</evidence>
<dbReference type="PROSITE" id="PS51186">
    <property type="entry name" value="GNAT"/>
    <property type="match status" value="1"/>
</dbReference>
<reference evidence="4 5" key="1">
    <citation type="submission" date="2024-07" db="EMBL/GenBank/DDBJ databases">
        <authorList>
            <person name="Li M."/>
        </authorList>
    </citation>
    <scope>NUCLEOTIDE SEQUENCE [LARGE SCALE GENOMIC DNA]</scope>
    <source>
        <strain evidence="4 5">25A3E</strain>
    </source>
</reference>
<feature type="domain" description="N-acetyltransferase" evidence="3">
    <location>
        <begin position="1"/>
        <end position="158"/>
    </location>
</feature>
<evidence type="ECO:0000313" key="4">
    <source>
        <dbReference type="EMBL" id="MEX6504581.1"/>
    </source>
</evidence>